<reference evidence="3" key="1">
    <citation type="submission" date="2023-07" db="EMBL/GenBank/DDBJ databases">
        <title>Conexibacter stalactiti sp. nov., isolated from stalactites in a lava cave and emended description of the genus Conexibacter.</title>
        <authorList>
            <person name="Lee S.D."/>
        </authorList>
    </citation>
    <scope>NUCLEOTIDE SEQUENCE [LARGE SCALE GENOMIC DNA]</scope>
    <source>
        <strain evidence="3">KCTC 39840</strain>
    </source>
</reference>
<evidence type="ECO:0000313" key="2">
    <source>
        <dbReference type="EMBL" id="MDW5596343.1"/>
    </source>
</evidence>
<feature type="chain" id="PRO_5045921425" evidence="1">
    <location>
        <begin position="31"/>
        <end position="274"/>
    </location>
</feature>
<accession>A0ABU4HSP2</accession>
<dbReference type="RefSeq" id="WP_318598726.1">
    <property type="nucleotide sequence ID" value="NZ_JAWSTH010000053.1"/>
</dbReference>
<name>A0ABU4HSP2_9ACTN</name>
<gene>
    <name evidence="2" type="ORF">R7226_18495</name>
</gene>
<reference evidence="2 3" key="2">
    <citation type="submission" date="2023-10" db="EMBL/GenBank/DDBJ databases">
        <authorList>
            <person name="Han X.F."/>
        </authorList>
    </citation>
    <scope>NUCLEOTIDE SEQUENCE [LARGE SCALE GENOMIC DNA]</scope>
    <source>
        <strain evidence="2 3">KCTC 39840</strain>
    </source>
</reference>
<keyword evidence="3" id="KW-1185">Reference proteome</keyword>
<keyword evidence="1" id="KW-0732">Signal</keyword>
<organism evidence="2 3">
    <name type="scientific">Conexibacter stalactiti</name>
    <dbReference type="NCBI Taxonomy" id="1940611"/>
    <lineage>
        <taxon>Bacteria</taxon>
        <taxon>Bacillati</taxon>
        <taxon>Actinomycetota</taxon>
        <taxon>Thermoleophilia</taxon>
        <taxon>Solirubrobacterales</taxon>
        <taxon>Conexibacteraceae</taxon>
        <taxon>Conexibacter</taxon>
    </lineage>
</organism>
<feature type="signal peptide" evidence="1">
    <location>
        <begin position="1"/>
        <end position="30"/>
    </location>
</feature>
<comment type="caution">
    <text evidence="2">The sequence shown here is derived from an EMBL/GenBank/DDBJ whole genome shotgun (WGS) entry which is preliminary data.</text>
</comment>
<dbReference type="Proteomes" id="UP001284601">
    <property type="component" value="Unassembled WGS sequence"/>
</dbReference>
<evidence type="ECO:0000313" key="3">
    <source>
        <dbReference type="Proteomes" id="UP001284601"/>
    </source>
</evidence>
<sequence>MRVFQPIRGAALLVLVAAGGLLGASAPAGARTSVALSGAVTPALTGFPTTPQNVRLTMEGRIVGDDIDGVFPATTTRIVMSFTHGARVNGRYFPSCDPVRLAALRGAPRACPRGSKIGEGWAFGTAISVTARLKMDVYNGPGGRSMLFYFATDNPVVIRDMINAPFTALRGGRYGFRLTLPVPPGLQELSDGMVTSLRQFKATVGGMTVKVRERGRVVRRGFIEAMTCPPGALVTVRGEFTFQTAPPAATDSYLGCGQAPPFGPEFPASVPGSA</sequence>
<evidence type="ECO:0000256" key="1">
    <source>
        <dbReference type="SAM" id="SignalP"/>
    </source>
</evidence>
<protein>
    <submittedName>
        <fullName evidence="2">Uncharacterized protein</fullName>
    </submittedName>
</protein>
<proteinExistence type="predicted"/>
<dbReference type="EMBL" id="JAWSTH010000053">
    <property type="protein sequence ID" value="MDW5596343.1"/>
    <property type="molecule type" value="Genomic_DNA"/>
</dbReference>